<dbReference type="EMBL" id="PFGU01000062">
    <property type="protein sequence ID" value="PIW73259.1"/>
    <property type="molecule type" value="Genomic_DNA"/>
</dbReference>
<dbReference type="Pfam" id="PF19614">
    <property type="entry name" value="DUF6119"/>
    <property type="match status" value="1"/>
</dbReference>
<protein>
    <recommendedName>
        <fullName evidence="3">TIGR04141 family sporadically distributed protein</fullName>
    </recommendedName>
</protein>
<proteinExistence type="predicted"/>
<organism evidence="1 2">
    <name type="scientific">Candidatus Roizmanbacteria bacterium CG_4_8_14_3_um_filter_34_9</name>
    <dbReference type="NCBI Taxonomy" id="1974832"/>
    <lineage>
        <taxon>Bacteria</taxon>
        <taxon>Candidatus Roizmaniibacteriota</taxon>
    </lineage>
</organism>
<evidence type="ECO:0000313" key="1">
    <source>
        <dbReference type="EMBL" id="PIW73259.1"/>
    </source>
</evidence>
<comment type="caution">
    <text evidence="1">The sequence shown here is derived from an EMBL/GenBank/DDBJ whole genome shotgun (WGS) entry which is preliminary data.</text>
</comment>
<gene>
    <name evidence="1" type="ORF">CO005_02450</name>
</gene>
<evidence type="ECO:0008006" key="3">
    <source>
        <dbReference type="Google" id="ProtNLM"/>
    </source>
</evidence>
<dbReference type="AlphaFoldDB" id="A0A2M7IC85"/>
<sequence length="501" mass="57384">MAKIKKIEKEGVSKITIYKLDSNFSAEQALSGYKNQKNGTLQSWNYKIFTRLKPNMPPSWKPLVKNLINDDDIPKNSYASLVFLFEKGENNFALTSGYGYADVREYGIKDFGIDISCKSLDPNQLNHLYQKQPTGNVYGLSRSLRGKYMPTNDSVNQRSVLKALKGKVINQDLGVTMEGRTSLAVSGKKDLSDVVKLLDKIIKIEKSDKFTVNIKGLDEVEKKLRDELDKELLTKINSGKFDDVLLGYDDDLIFKNCEKLKVGKDSTEYLIDDTQKIFSEAQQQNAQNPVSVKVVGFDEQNQEIFSKKLFDLIEGELDFNDDKYFRIDKKWYKTNADYKKKIEDDFKTIEKIESNYFKPWQKDSGKFVIEDDFLNANIDSDKILAHTKKICQIELADIIDKAKNYFVHVKKGRGAFLRNLFAQGYVSGSLFNGDEAFKKLVKDKFGIDVDKKFTVVFAIFPEDETKIDSIFTLFAKVDFLERCDSLKSMGFDVKYCMISNS</sequence>
<evidence type="ECO:0000313" key="2">
    <source>
        <dbReference type="Proteomes" id="UP000230822"/>
    </source>
</evidence>
<name>A0A2M7IC85_9BACT</name>
<reference evidence="2" key="1">
    <citation type="submission" date="2017-09" db="EMBL/GenBank/DDBJ databases">
        <title>Depth-based differentiation of microbial function through sediment-hosted aquifers and enrichment of novel symbionts in the deep terrestrial subsurface.</title>
        <authorList>
            <person name="Probst A.J."/>
            <person name="Ladd B."/>
            <person name="Jarett J.K."/>
            <person name="Geller-Mcgrath D.E."/>
            <person name="Sieber C.M.K."/>
            <person name="Emerson J.B."/>
            <person name="Anantharaman K."/>
            <person name="Thomas B.C."/>
            <person name="Malmstrom R."/>
            <person name="Stieglmeier M."/>
            <person name="Klingl A."/>
            <person name="Woyke T."/>
            <person name="Ryan C.M."/>
            <person name="Banfield J.F."/>
        </authorList>
    </citation>
    <scope>NUCLEOTIDE SEQUENCE [LARGE SCALE GENOMIC DNA]</scope>
</reference>
<dbReference type="InterPro" id="IPR026487">
    <property type="entry name" value="CHP04141"/>
</dbReference>
<accession>A0A2M7IC85</accession>
<dbReference type="Proteomes" id="UP000230822">
    <property type="component" value="Unassembled WGS sequence"/>
</dbReference>
<dbReference type="NCBIfam" id="TIGR04141">
    <property type="entry name" value="TIGR04141 family sporadically distributed protein"/>
    <property type="match status" value="1"/>
</dbReference>